<evidence type="ECO:0000313" key="3">
    <source>
        <dbReference type="Proteomes" id="UP001642405"/>
    </source>
</evidence>
<dbReference type="InterPro" id="IPR038816">
    <property type="entry name" value="Stationary_phase_5"/>
</dbReference>
<feature type="region of interest" description="Disordered" evidence="1">
    <location>
        <begin position="40"/>
        <end position="64"/>
    </location>
</feature>
<protein>
    <recommendedName>
        <fullName evidence="4">Casein kinase 2 beta 2 subunit</fullName>
    </recommendedName>
</protein>
<sequence length="495" mass="51960">MASSGGIWVPMAQRVLRQALTTGTKFTKVLRSQIAAATRGELEPATVRSSTNSPFTHSARQPVHPAALRRQLKSGSFSPSSSSSSRWYSTTHNAVRRFFSSAGRSGRGSSAPAYVDRVAYLKSSVGSHAVWQATGRTPFASTLRPNLTGGALPRTAGGYATGGAGRGGARYFSHTPAAPAQVVQNVSQAMRAFWVSGHRARFDGHDMHGRAAYKAISALEEDMARKLAVPTLPKLAPGAFVDFPLNPTITALAPLVGFAANANNAKVATLGTEGFLDVLSVDFARALKELSAIMNDLKRLASLGDLPVLLDGETGGGGGGGGTVLRVRFPGVDAETVDRLCEDLGITRGLVGQDPGFDLAMGTYAALRFPFAPDSASVAAAADMEEPALTSPGGSLRSHQSWLSSEDEDVDSELEGVFGNYYDVDIVAGSANPWLSSSVLDAVDASASVSADEDGYASMSPPVPSSGEHVSQEEFEGLEGVYRFLEACDRVQMRV</sequence>
<dbReference type="EMBL" id="CAWUHB010000008">
    <property type="protein sequence ID" value="CAK7214325.1"/>
    <property type="molecule type" value="Genomic_DNA"/>
</dbReference>
<reference evidence="2 3" key="1">
    <citation type="submission" date="2024-01" db="EMBL/GenBank/DDBJ databases">
        <authorList>
            <person name="Allen C."/>
            <person name="Tagirdzhanova G."/>
        </authorList>
    </citation>
    <scope>NUCLEOTIDE SEQUENCE [LARGE SCALE GENOMIC DNA]</scope>
</reference>
<evidence type="ECO:0008006" key="4">
    <source>
        <dbReference type="Google" id="ProtNLM"/>
    </source>
</evidence>
<feature type="region of interest" description="Disordered" evidence="1">
    <location>
        <begin position="388"/>
        <end position="407"/>
    </location>
</feature>
<proteinExistence type="predicted"/>
<accession>A0ABP0B4S0</accession>
<organism evidence="2 3">
    <name type="scientific">Sporothrix curviconia</name>
    <dbReference type="NCBI Taxonomy" id="1260050"/>
    <lineage>
        <taxon>Eukaryota</taxon>
        <taxon>Fungi</taxon>
        <taxon>Dikarya</taxon>
        <taxon>Ascomycota</taxon>
        <taxon>Pezizomycotina</taxon>
        <taxon>Sordariomycetes</taxon>
        <taxon>Sordariomycetidae</taxon>
        <taxon>Ophiostomatales</taxon>
        <taxon>Ophiostomataceae</taxon>
        <taxon>Sporothrix</taxon>
    </lineage>
</organism>
<name>A0ABP0B4S0_9PEZI</name>
<feature type="compositionally biased region" description="Polar residues" evidence="1">
    <location>
        <begin position="47"/>
        <end position="59"/>
    </location>
</feature>
<keyword evidence="3" id="KW-1185">Reference proteome</keyword>
<dbReference type="PANTHER" id="PTHR42342:SF1">
    <property type="entry name" value="STATIONARY PHASE PROTEIN 5"/>
    <property type="match status" value="1"/>
</dbReference>
<evidence type="ECO:0000313" key="2">
    <source>
        <dbReference type="EMBL" id="CAK7214325.1"/>
    </source>
</evidence>
<dbReference type="Proteomes" id="UP001642405">
    <property type="component" value="Unassembled WGS sequence"/>
</dbReference>
<dbReference type="PANTHER" id="PTHR42342">
    <property type="entry name" value="STATIONARY PHASE PROTEIN 5"/>
    <property type="match status" value="1"/>
</dbReference>
<gene>
    <name evidence="2" type="ORF">SCUCBS95973_002104</name>
</gene>
<evidence type="ECO:0000256" key="1">
    <source>
        <dbReference type="SAM" id="MobiDB-lite"/>
    </source>
</evidence>
<comment type="caution">
    <text evidence="2">The sequence shown here is derived from an EMBL/GenBank/DDBJ whole genome shotgun (WGS) entry which is preliminary data.</text>
</comment>